<keyword evidence="11" id="KW-0003">3Fe-4S</keyword>
<dbReference type="AlphaFoldDB" id="A0A7C2Z3M3"/>
<dbReference type="Pfam" id="PF01058">
    <property type="entry name" value="Oxidored_q6"/>
    <property type="match status" value="1"/>
</dbReference>
<comment type="cofactor">
    <cofactor evidence="1">
        <name>[4Fe-4S] cluster</name>
        <dbReference type="ChEBI" id="CHEBI:49883"/>
    </cofactor>
</comment>
<keyword evidence="8" id="KW-0560">Oxidoreductase</keyword>
<evidence type="ECO:0000256" key="3">
    <source>
        <dbReference type="ARBA" id="ARBA00006605"/>
    </source>
</evidence>
<dbReference type="GO" id="GO:0051538">
    <property type="term" value="F:3 iron, 4 sulfur cluster binding"/>
    <property type="evidence" value="ECO:0007669"/>
    <property type="project" value="UniProtKB-KW"/>
</dbReference>
<keyword evidence="7" id="KW-0732">Signal</keyword>
<comment type="caution">
    <text evidence="14">The sequence shown here is derived from an EMBL/GenBank/DDBJ whole genome shotgun (WGS) entry which is preliminary data.</text>
</comment>
<comment type="similarity">
    <text evidence="3">Belongs to the [NiFe]/[NiFeSe] hydrogenase small subunit family.</text>
</comment>
<feature type="binding site" evidence="11">
    <location>
        <position position="11"/>
    </location>
    <ligand>
        <name>[4Fe-4S] cluster</name>
        <dbReference type="ChEBI" id="CHEBI:49883"/>
        <label>1</label>
    </ligand>
</feature>
<reference evidence="14" key="1">
    <citation type="journal article" date="2020" name="mSystems">
        <title>Genome- and Community-Level Interaction Insights into Carbon Utilization and Element Cycling Functions of Hydrothermarchaeota in Hydrothermal Sediment.</title>
        <authorList>
            <person name="Zhou Z."/>
            <person name="Liu Y."/>
            <person name="Xu W."/>
            <person name="Pan J."/>
            <person name="Luo Z.H."/>
            <person name="Li M."/>
        </authorList>
    </citation>
    <scope>NUCLEOTIDE SEQUENCE [LARGE SCALE GENOMIC DNA]</scope>
    <source>
        <strain evidence="14">SpSt-132</strain>
    </source>
</reference>
<keyword evidence="6 11" id="KW-0479">Metal-binding</keyword>
<dbReference type="InterPro" id="IPR037148">
    <property type="entry name" value="NiFe-Hase_small_C_sf"/>
</dbReference>
<dbReference type="Gene3D" id="4.10.480.10">
    <property type="entry name" value="Cytochrome-c3 hydrogenase, C-terminal domain"/>
    <property type="match status" value="1"/>
</dbReference>
<dbReference type="GO" id="GO:0009375">
    <property type="term" value="C:ferredoxin hydrogenase complex"/>
    <property type="evidence" value="ECO:0007669"/>
    <property type="project" value="InterPro"/>
</dbReference>
<dbReference type="Pfam" id="PF14720">
    <property type="entry name" value="NiFe_hyd_SSU_C"/>
    <property type="match status" value="1"/>
</dbReference>
<evidence type="ECO:0000259" key="13">
    <source>
        <dbReference type="Pfam" id="PF14720"/>
    </source>
</evidence>
<feature type="binding site" evidence="11">
    <location>
        <position position="213"/>
    </location>
    <ligand>
        <name>[3Fe-4S] cluster</name>
        <dbReference type="ChEBI" id="CHEBI:21137"/>
    </ligand>
</feature>
<evidence type="ECO:0000256" key="7">
    <source>
        <dbReference type="ARBA" id="ARBA00022729"/>
    </source>
</evidence>
<sequence>MRVLWIQRLSCCGNTHSFLNYENWESLLKSVEFIYHPSLSLEPQDRVIERILERGEDIDLLVLEGAVRYDDEEIKRLCQRALFVMAVGNCAVYGNIPALSDQNICGLSYRFKERGGLLGGDFLSKGGLPVINLSGCPAHPEWIATTMLMLAEGIRPELDQWGRPLAFYSSLTHWGCTRNEYFEWKVEAEELGSKKGCLFYHFGCRGPLSYSSCNQTLWNGVNSKTRAGTPCFGCTEYDFPRIGLWETRQYAGIPAELPIGVSKRGYIMLSGVAKMFAPDRLKDEG</sequence>
<evidence type="ECO:0000256" key="2">
    <source>
        <dbReference type="ARBA" id="ARBA00004196"/>
    </source>
</evidence>
<dbReference type="InterPro" id="IPR001821">
    <property type="entry name" value="NiFe_hydrogenase_ssu"/>
</dbReference>
<evidence type="ECO:0000256" key="4">
    <source>
        <dbReference type="ARBA" id="ARBA00011771"/>
    </source>
</evidence>
<dbReference type="PANTHER" id="PTHR30013:SF5">
    <property type="entry name" value="HYDROGENASE SMALL SUBUNIT"/>
    <property type="match status" value="1"/>
</dbReference>
<dbReference type="GO" id="GO:0046872">
    <property type="term" value="F:metal ion binding"/>
    <property type="evidence" value="ECO:0007669"/>
    <property type="project" value="UniProtKB-KW"/>
</dbReference>
<feature type="binding site" evidence="11">
    <location>
        <position position="136"/>
    </location>
    <ligand>
        <name>[4Fe-4S] cluster</name>
        <dbReference type="ChEBI" id="CHEBI:49883"/>
        <label>1</label>
    </ligand>
</feature>
<dbReference type="Gene3D" id="3.40.50.700">
    <property type="entry name" value="NADH:ubiquinone oxidoreductase-like, 20kDa subunit"/>
    <property type="match status" value="1"/>
</dbReference>
<evidence type="ECO:0000313" key="14">
    <source>
        <dbReference type="EMBL" id="HEW46203.1"/>
    </source>
</evidence>
<feature type="binding site" evidence="11">
    <location>
        <position position="90"/>
    </location>
    <ligand>
        <name>[4Fe-4S] cluster</name>
        <dbReference type="ChEBI" id="CHEBI:49883"/>
        <label>1</label>
    </ligand>
</feature>
<dbReference type="GO" id="GO:0030313">
    <property type="term" value="C:cell envelope"/>
    <property type="evidence" value="ECO:0007669"/>
    <property type="project" value="UniProtKB-SubCell"/>
</dbReference>
<gene>
    <name evidence="14" type="ORF">ENO47_06005</name>
</gene>
<comment type="subcellular location">
    <subcellularLocation>
        <location evidence="2">Cell envelope</location>
    </subcellularLocation>
</comment>
<keyword evidence="9 11" id="KW-0408">Iron</keyword>
<name>A0A7C2Z3M3_9AQUI</name>
<evidence type="ECO:0000256" key="10">
    <source>
        <dbReference type="ARBA" id="ARBA00023014"/>
    </source>
</evidence>
<accession>A0A7C2Z3M3</accession>
<evidence type="ECO:0000256" key="6">
    <source>
        <dbReference type="ARBA" id="ARBA00022723"/>
    </source>
</evidence>
<keyword evidence="10 11" id="KW-0411">Iron-sulfur</keyword>
<feature type="binding site" evidence="11">
    <location>
        <position position="234"/>
    </location>
    <ligand>
        <name>[3Fe-4S] cluster</name>
        <dbReference type="ChEBI" id="CHEBI:21137"/>
    </ligand>
</feature>
<organism evidence="14">
    <name type="scientific">Hydrogenobacter sp</name>
    <dbReference type="NCBI Taxonomy" id="2152829"/>
    <lineage>
        <taxon>Bacteria</taxon>
        <taxon>Pseudomonadati</taxon>
        <taxon>Aquificota</taxon>
        <taxon>Aquificia</taxon>
        <taxon>Aquificales</taxon>
        <taxon>Aquificaceae</taxon>
        <taxon>Hydrogenobacter</taxon>
    </lineage>
</organism>
<protein>
    <submittedName>
        <fullName evidence="14">Ni/Fe hydrogenase</fullName>
    </submittedName>
</protein>
<proteinExistence type="inferred from homology"/>
<dbReference type="InterPro" id="IPR006137">
    <property type="entry name" value="NADH_UbQ_OxRdtase-like_20kDa"/>
</dbReference>
<dbReference type="GO" id="GO:0044569">
    <property type="term" value="C:[Ni-Fe] hydrogenase complex"/>
    <property type="evidence" value="ECO:0007669"/>
    <property type="project" value="TreeGrafter"/>
</dbReference>
<dbReference type="SUPFAM" id="SSF56770">
    <property type="entry name" value="HydA/Nqo6-like"/>
    <property type="match status" value="1"/>
</dbReference>
<feature type="binding site" evidence="11">
    <location>
        <position position="176"/>
    </location>
    <ligand>
        <name>[4Fe-4S] cluster</name>
        <dbReference type="ChEBI" id="CHEBI:49883"/>
        <label>2</label>
    </ligand>
</feature>
<dbReference type="InterPro" id="IPR027394">
    <property type="entry name" value="Cytochrome-c3_hydrogenase_C"/>
</dbReference>
<feature type="binding site" evidence="11">
    <location>
        <position position="173"/>
    </location>
    <ligand>
        <name>[4Fe-4S] cluster</name>
        <dbReference type="ChEBI" id="CHEBI:49883"/>
        <label>2</label>
    </ligand>
</feature>
<evidence type="ECO:0000256" key="1">
    <source>
        <dbReference type="ARBA" id="ARBA00001966"/>
    </source>
</evidence>
<feature type="binding site" evidence="11">
    <location>
        <position position="204"/>
    </location>
    <ligand>
        <name>[4Fe-4S] cluster</name>
        <dbReference type="ChEBI" id="CHEBI:49883"/>
        <label>2</label>
    </ligand>
</feature>
<feature type="domain" description="NADH:ubiquinone oxidoreductase-like 20kDa subunit" evidence="12">
    <location>
        <begin position="11"/>
        <end position="149"/>
    </location>
</feature>
<comment type="subunit">
    <text evidence="4">Heterodimer of a large and a small subunit.</text>
</comment>
<evidence type="ECO:0000256" key="11">
    <source>
        <dbReference type="PIRSR" id="PIRSR000310-1"/>
    </source>
</evidence>
<dbReference type="GO" id="GO:0008901">
    <property type="term" value="F:ferredoxin hydrogenase activity"/>
    <property type="evidence" value="ECO:0007669"/>
    <property type="project" value="InterPro"/>
</dbReference>
<evidence type="ECO:0000259" key="12">
    <source>
        <dbReference type="Pfam" id="PF01058"/>
    </source>
</evidence>
<evidence type="ECO:0000256" key="8">
    <source>
        <dbReference type="ARBA" id="ARBA00023002"/>
    </source>
</evidence>
<feature type="domain" description="Cytochrome-c3 hydrogenase C-terminal" evidence="13">
    <location>
        <begin position="168"/>
        <end position="241"/>
    </location>
</feature>
<dbReference type="GO" id="GO:0051539">
    <property type="term" value="F:4 iron, 4 sulfur cluster binding"/>
    <property type="evidence" value="ECO:0007669"/>
    <property type="project" value="UniProtKB-KW"/>
</dbReference>
<dbReference type="PIRSF" id="PIRSF000310">
    <property type="entry name" value="NiFe_hyd_ssu"/>
    <property type="match status" value="1"/>
</dbReference>
<dbReference type="EMBL" id="DSFP01000051">
    <property type="protein sequence ID" value="HEW46203.1"/>
    <property type="molecule type" value="Genomic_DNA"/>
</dbReference>
<dbReference type="GO" id="GO:0016020">
    <property type="term" value="C:membrane"/>
    <property type="evidence" value="ECO:0007669"/>
    <property type="project" value="TreeGrafter"/>
</dbReference>
<keyword evidence="5 11" id="KW-0004">4Fe-4S</keyword>
<dbReference type="GO" id="GO:0009055">
    <property type="term" value="F:electron transfer activity"/>
    <property type="evidence" value="ECO:0007669"/>
    <property type="project" value="TreeGrafter"/>
</dbReference>
<evidence type="ECO:0000256" key="9">
    <source>
        <dbReference type="ARBA" id="ARBA00023004"/>
    </source>
</evidence>
<feature type="binding site" evidence="11">
    <location>
        <position position="197"/>
    </location>
    <ligand>
        <name>[4Fe-4S] cluster</name>
        <dbReference type="ChEBI" id="CHEBI:49883"/>
        <label>2</label>
    </ligand>
</feature>
<feature type="binding site" evidence="11">
    <location>
        <position position="231"/>
    </location>
    <ligand>
        <name>[3Fe-4S] cluster</name>
        <dbReference type="ChEBI" id="CHEBI:21137"/>
    </ligand>
</feature>
<dbReference type="PANTHER" id="PTHR30013">
    <property type="entry name" value="NIFE / NIFESE HYDROGENASE SMALL SUBUNIT FAMILY MEMBER"/>
    <property type="match status" value="1"/>
</dbReference>
<dbReference type="GO" id="GO:0009061">
    <property type="term" value="P:anaerobic respiration"/>
    <property type="evidence" value="ECO:0007669"/>
    <property type="project" value="TreeGrafter"/>
</dbReference>
<dbReference type="PRINTS" id="PR00614">
    <property type="entry name" value="NIHGNASESMLL"/>
</dbReference>
<dbReference type="InterPro" id="IPR037024">
    <property type="entry name" value="NiFe_Hase_small_N_sf"/>
</dbReference>
<evidence type="ECO:0000256" key="5">
    <source>
        <dbReference type="ARBA" id="ARBA00022485"/>
    </source>
</evidence>